<dbReference type="Proteomes" id="UP000186997">
    <property type="component" value="Unassembled WGS sequence"/>
</dbReference>
<sequence length="54" mass="6255">MASKEDSKQDKIDKYIDQNLKKVFSDLENDDMPSEIIDLLSVLRAQDQELKGKK</sequence>
<evidence type="ECO:0000313" key="2">
    <source>
        <dbReference type="EMBL" id="SIT90307.1"/>
    </source>
</evidence>
<dbReference type="Pfam" id="PF18557">
    <property type="entry name" value="NepR"/>
    <property type="match status" value="1"/>
</dbReference>
<feature type="domain" description="Anti-sigma factor NepR" evidence="1">
    <location>
        <begin position="14"/>
        <end position="47"/>
    </location>
</feature>
<dbReference type="RefSeq" id="WP_165689341.1">
    <property type="nucleotide sequence ID" value="NZ_FTPR01000003.1"/>
</dbReference>
<proteinExistence type="predicted"/>
<evidence type="ECO:0000259" key="1">
    <source>
        <dbReference type="Pfam" id="PF18557"/>
    </source>
</evidence>
<dbReference type="InterPro" id="IPR041649">
    <property type="entry name" value="NepR"/>
</dbReference>
<dbReference type="AlphaFoldDB" id="A0A1R3XH00"/>
<organism evidence="2 3">
    <name type="scientific">Yoonia rosea</name>
    <dbReference type="NCBI Taxonomy" id="287098"/>
    <lineage>
        <taxon>Bacteria</taxon>
        <taxon>Pseudomonadati</taxon>
        <taxon>Pseudomonadota</taxon>
        <taxon>Alphaproteobacteria</taxon>
        <taxon>Rhodobacterales</taxon>
        <taxon>Paracoccaceae</taxon>
        <taxon>Yoonia</taxon>
    </lineage>
</organism>
<evidence type="ECO:0000313" key="3">
    <source>
        <dbReference type="Proteomes" id="UP000186997"/>
    </source>
</evidence>
<keyword evidence="3" id="KW-1185">Reference proteome</keyword>
<reference evidence="3" key="1">
    <citation type="submission" date="2017-01" db="EMBL/GenBank/DDBJ databases">
        <authorList>
            <person name="Varghese N."/>
            <person name="Submissions S."/>
        </authorList>
    </citation>
    <scope>NUCLEOTIDE SEQUENCE [LARGE SCALE GENOMIC DNA]</scope>
    <source>
        <strain evidence="3">DSM 29591</strain>
    </source>
</reference>
<name>A0A1R3XH00_9RHOB</name>
<protein>
    <recommendedName>
        <fullName evidence="1">Anti-sigma factor NepR domain-containing protein</fullName>
    </recommendedName>
</protein>
<gene>
    <name evidence="2" type="ORF">SAMN05421665_3060</name>
</gene>
<dbReference type="STRING" id="287098.SAMN05421665_3060"/>
<dbReference type="EMBL" id="FTPR01000003">
    <property type="protein sequence ID" value="SIT90307.1"/>
    <property type="molecule type" value="Genomic_DNA"/>
</dbReference>
<accession>A0A1R3XH00</accession>